<gene>
    <name evidence="2" type="primary">A2m-L1</name>
    <name evidence="2" type="ORF">Hamer_G011586</name>
</gene>
<keyword evidence="3" id="KW-1185">Reference proteome</keyword>
<dbReference type="EMBL" id="JAHLQT010018664">
    <property type="protein sequence ID" value="KAG7168909.1"/>
    <property type="molecule type" value="Genomic_DNA"/>
</dbReference>
<feature type="domain" description="Alpha-macroglobulin-like TED" evidence="1">
    <location>
        <begin position="4"/>
        <end position="65"/>
    </location>
</feature>
<dbReference type="InterPro" id="IPR050473">
    <property type="entry name" value="A2M/Complement_sys"/>
</dbReference>
<dbReference type="Proteomes" id="UP000747542">
    <property type="component" value="Unassembled WGS sequence"/>
</dbReference>
<dbReference type="SUPFAM" id="SSF48239">
    <property type="entry name" value="Terpenoid cyclases/Protein prenyltransferases"/>
    <property type="match status" value="1"/>
</dbReference>
<evidence type="ECO:0000259" key="1">
    <source>
        <dbReference type="Pfam" id="PF07678"/>
    </source>
</evidence>
<dbReference type="Gene3D" id="1.50.10.20">
    <property type="match status" value="1"/>
</dbReference>
<organism evidence="2 3">
    <name type="scientific">Homarus americanus</name>
    <name type="common">American lobster</name>
    <dbReference type="NCBI Taxonomy" id="6706"/>
    <lineage>
        <taxon>Eukaryota</taxon>
        <taxon>Metazoa</taxon>
        <taxon>Ecdysozoa</taxon>
        <taxon>Arthropoda</taxon>
        <taxon>Crustacea</taxon>
        <taxon>Multicrustacea</taxon>
        <taxon>Malacostraca</taxon>
        <taxon>Eumalacostraca</taxon>
        <taxon>Eucarida</taxon>
        <taxon>Decapoda</taxon>
        <taxon>Pleocyemata</taxon>
        <taxon>Astacidea</taxon>
        <taxon>Nephropoidea</taxon>
        <taxon>Nephropidae</taxon>
        <taxon>Homarus</taxon>
    </lineage>
</organism>
<sequence length="123" mass="13248">MPGKSNAIGVETAGYVLLAMLTRSPKRYQEQSRKIVKWLTTQRNGQGGFYSTQDTVVALQALAMYESQLYQGSLNVVATVTATGLSHPFTVTDDNKLLQQLVTLPTLPTNVSVTVTGQGCAVL</sequence>
<name>A0A8J5KGH6_HOMAM</name>
<feature type="non-terminal residue" evidence="2">
    <location>
        <position position="1"/>
    </location>
</feature>
<dbReference type="InterPro" id="IPR011626">
    <property type="entry name" value="Alpha-macroglobulin_TED"/>
</dbReference>
<dbReference type="InterPro" id="IPR008930">
    <property type="entry name" value="Terpenoid_cyclase/PrenylTrfase"/>
</dbReference>
<evidence type="ECO:0000313" key="3">
    <source>
        <dbReference type="Proteomes" id="UP000747542"/>
    </source>
</evidence>
<dbReference type="PANTHER" id="PTHR11412:SF171">
    <property type="entry name" value="PREGNANCY ZONE PROTEIN-LIKE PROTEIN"/>
    <property type="match status" value="1"/>
</dbReference>
<evidence type="ECO:0000313" key="2">
    <source>
        <dbReference type="EMBL" id="KAG7168909.1"/>
    </source>
</evidence>
<protein>
    <submittedName>
        <fullName evidence="2">Alpha-2-macroglobulin-like 1</fullName>
    </submittedName>
</protein>
<accession>A0A8J5KGH6</accession>
<dbReference type="GO" id="GO:0005615">
    <property type="term" value="C:extracellular space"/>
    <property type="evidence" value="ECO:0007669"/>
    <property type="project" value="InterPro"/>
</dbReference>
<comment type="caution">
    <text evidence="2">The sequence shown here is derived from an EMBL/GenBank/DDBJ whole genome shotgun (WGS) entry which is preliminary data.</text>
</comment>
<reference evidence="2" key="1">
    <citation type="journal article" date="2021" name="Sci. Adv.">
        <title>The American lobster genome reveals insights on longevity, neural, and immune adaptations.</title>
        <authorList>
            <person name="Polinski J.M."/>
            <person name="Zimin A.V."/>
            <person name="Clark K.F."/>
            <person name="Kohn A.B."/>
            <person name="Sadowski N."/>
            <person name="Timp W."/>
            <person name="Ptitsyn A."/>
            <person name="Khanna P."/>
            <person name="Romanova D.Y."/>
            <person name="Williams P."/>
            <person name="Greenwood S.J."/>
            <person name="Moroz L.L."/>
            <person name="Walt D.R."/>
            <person name="Bodnar A.G."/>
        </authorList>
    </citation>
    <scope>NUCLEOTIDE SEQUENCE</scope>
    <source>
        <strain evidence="2">GMGI-L3</strain>
    </source>
</reference>
<dbReference type="PANTHER" id="PTHR11412">
    <property type="entry name" value="MACROGLOBULIN / COMPLEMENT"/>
    <property type="match status" value="1"/>
</dbReference>
<dbReference type="Pfam" id="PF07678">
    <property type="entry name" value="TED_complement"/>
    <property type="match status" value="1"/>
</dbReference>
<proteinExistence type="predicted"/>
<dbReference type="AlphaFoldDB" id="A0A8J5KGH6"/>